<evidence type="ECO:0000256" key="1">
    <source>
        <dbReference type="SAM" id="MobiDB-lite"/>
    </source>
</evidence>
<feature type="compositionally biased region" description="Polar residues" evidence="1">
    <location>
        <begin position="26"/>
        <end position="39"/>
    </location>
</feature>
<name>A0AAV2S077_MEGNR</name>
<organism evidence="2 3">
    <name type="scientific">Meganyctiphanes norvegica</name>
    <name type="common">Northern krill</name>
    <name type="synonym">Thysanopoda norvegica</name>
    <dbReference type="NCBI Taxonomy" id="48144"/>
    <lineage>
        <taxon>Eukaryota</taxon>
        <taxon>Metazoa</taxon>
        <taxon>Ecdysozoa</taxon>
        <taxon>Arthropoda</taxon>
        <taxon>Crustacea</taxon>
        <taxon>Multicrustacea</taxon>
        <taxon>Malacostraca</taxon>
        <taxon>Eumalacostraca</taxon>
        <taxon>Eucarida</taxon>
        <taxon>Euphausiacea</taxon>
        <taxon>Euphausiidae</taxon>
        <taxon>Meganyctiphanes</taxon>
    </lineage>
</organism>
<evidence type="ECO:0000313" key="3">
    <source>
        <dbReference type="Proteomes" id="UP001497623"/>
    </source>
</evidence>
<reference evidence="2 3" key="1">
    <citation type="submission" date="2024-05" db="EMBL/GenBank/DDBJ databases">
        <authorList>
            <person name="Wallberg A."/>
        </authorList>
    </citation>
    <scope>NUCLEOTIDE SEQUENCE [LARGE SCALE GENOMIC DNA]</scope>
</reference>
<feature type="compositionally biased region" description="Low complexity" evidence="1">
    <location>
        <begin position="58"/>
        <end position="67"/>
    </location>
</feature>
<sequence length="99" mass="11272">MLPQLLMCPSMLHKQHTIPSTKLKYNTKPSTKLSSSHNMSLRLKPSTKHSTRHNMYQSTSLRPTPSSPTRLYVLNKDMVIDSTVACILLAFLRTIMLCE</sequence>
<comment type="caution">
    <text evidence="2">The sequence shown here is derived from an EMBL/GenBank/DDBJ whole genome shotgun (WGS) entry which is preliminary data.</text>
</comment>
<gene>
    <name evidence="2" type="ORF">MNOR_LOCUS29764</name>
</gene>
<proteinExistence type="predicted"/>
<keyword evidence="3" id="KW-1185">Reference proteome</keyword>
<evidence type="ECO:0000313" key="2">
    <source>
        <dbReference type="EMBL" id="CAL4145715.1"/>
    </source>
</evidence>
<accession>A0AAV2S077</accession>
<feature type="region of interest" description="Disordered" evidence="1">
    <location>
        <begin position="26"/>
        <end position="67"/>
    </location>
</feature>
<dbReference type="Proteomes" id="UP001497623">
    <property type="component" value="Unassembled WGS sequence"/>
</dbReference>
<protein>
    <submittedName>
        <fullName evidence="2">Uncharacterized protein</fullName>
    </submittedName>
</protein>
<dbReference type="AlphaFoldDB" id="A0AAV2S077"/>
<dbReference type="EMBL" id="CAXKWB010035036">
    <property type="protein sequence ID" value="CAL4145715.1"/>
    <property type="molecule type" value="Genomic_DNA"/>
</dbReference>